<dbReference type="InterPro" id="IPR013149">
    <property type="entry name" value="ADH-like_C"/>
</dbReference>
<dbReference type="CDD" id="cd05276">
    <property type="entry name" value="p53_inducible_oxidoreductase"/>
    <property type="match status" value="1"/>
</dbReference>
<dbReference type="Proteomes" id="UP000537260">
    <property type="component" value="Unassembled WGS sequence"/>
</dbReference>
<evidence type="ECO:0000313" key="5">
    <source>
        <dbReference type="Proteomes" id="UP000537260"/>
    </source>
</evidence>
<dbReference type="InterPro" id="IPR020843">
    <property type="entry name" value="ER"/>
</dbReference>
<evidence type="ECO:0000259" key="3">
    <source>
        <dbReference type="SMART" id="SM00829"/>
    </source>
</evidence>
<protein>
    <submittedName>
        <fullName evidence="4">Putative PIG3 family NAD(P)H quinone oxidoreductase</fullName>
    </submittedName>
</protein>
<feature type="domain" description="Enoyl reductase (ER)" evidence="3">
    <location>
        <begin position="1"/>
        <end position="304"/>
    </location>
</feature>
<dbReference type="InterPro" id="IPR036291">
    <property type="entry name" value="NAD(P)-bd_dom_sf"/>
</dbReference>
<evidence type="ECO:0000256" key="2">
    <source>
        <dbReference type="ARBA" id="ARBA00023002"/>
    </source>
</evidence>
<dbReference type="NCBIfam" id="TIGR02824">
    <property type="entry name" value="quinone_pig3"/>
    <property type="match status" value="1"/>
</dbReference>
<reference evidence="4 5" key="1">
    <citation type="submission" date="2020-07" db="EMBL/GenBank/DDBJ databases">
        <title>Sequencing the genomes of 1000 actinobacteria strains.</title>
        <authorList>
            <person name="Klenk H.-P."/>
        </authorList>
    </citation>
    <scope>NUCLEOTIDE SEQUENCE [LARGE SCALE GENOMIC DNA]</scope>
    <source>
        <strain evidence="4 5">LI1</strain>
    </source>
</reference>
<dbReference type="InterPro" id="IPR013154">
    <property type="entry name" value="ADH-like_N"/>
</dbReference>
<sequence>MPEPLVGAHDIRIAVVACGVNRADIAQRLGRYPSPAGTPPWPGLEVSGTVTEIGPAVTRFAVGDRVCALLGGGGYAEQAVVNEDLVLRVPDSVDLIDAAGLPETVATVWSNLFQSARLQRGETVLVHGGASGIGTTAIQLARLSGARVAVTAGSPEKLEACRRLGADILINYRTERFADALRDATDGHGADVILDIVGGASAADNVSALAVDGRIMVIANQSGVNADFDLFRLMQKRGRLWGTTLRARPHVQKAAIMQGIQADVWPWLASGEFHPVIDSRFSFADAAAAHRRMEASEHVGKILLTP</sequence>
<dbReference type="PANTHER" id="PTHR48106:SF8">
    <property type="entry name" value="OS02G0805600 PROTEIN"/>
    <property type="match status" value="1"/>
</dbReference>
<evidence type="ECO:0000313" key="4">
    <source>
        <dbReference type="EMBL" id="NYJ18367.1"/>
    </source>
</evidence>
<keyword evidence="2" id="KW-0560">Oxidoreductase</keyword>
<dbReference type="EMBL" id="JACCFM010000001">
    <property type="protein sequence ID" value="NYJ18367.1"/>
    <property type="molecule type" value="Genomic_DNA"/>
</dbReference>
<dbReference type="Gene3D" id="3.90.180.10">
    <property type="entry name" value="Medium-chain alcohol dehydrogenases, catalytic domain"/>
    <property type="match status" value="1"/>
</dbReference>
<dbReference type="GO" id="GO:0070402">
    <property type="term" value="F:NADPH binding"/>
    <property type="evidence" value="ECO:0007669"/>
    <property type="project" value="TreeGrafter"/>
</dbReference>
<dbReference type="InterPro" id="IPR014189">
    <property type="entry name" value="Quinone_OxRdtase_PIG3"/>
</dbReference>
<dbReference type="PANTHER" id="PTHR48106">
    <property type="entry name" value="QUINONE OXIDOREDUCTASE PIG3-RELATED"/>
    <property type="match status" value="1"/>
</dbReference>
<dbReference type="Gene3D" id="3.40.50.720">
    <property type="entry name" value="NAD(P)-binding Rossmann-like Domain"/>
    <property type="match status" value="1"/>
</dbReference>
<proteinExistence type="predicted"/>
<name>A0A7Z0J4G5_9MICO</name>
<dbReference type="SUPFAM" id="SSF50129">
    <property type="entry name" value="GroES-like"/>
    <property type="match status" value="1"/>
</dbReference>
<dbReference type="GO" id="GO:0016651">
    <property type="term" value="F:oxidoreductase activity, acting on NAD(P)H"/>
    <property type="evidence" value="ECO:0007669"/>
    <property type="project" value="TreeGrafter"/>
</dbReference>
<keyword evidence="1" id="KW-0521">NADP</keyword>
<comment type="caution">
    <text evidence="4">The sequence shown here is derived from an EMBL/GenBank/DDBJ whole genome shotgun (WGS) entry which is preliminary data.</text>
</comment>
<organism evidence="4 5">
    <name type="scientific">Glaciibacter psychrotolerans</name>
    <dbReference type="NCBI Taxonomy" id="670054"/>
    <lineage>
        <taxon>Bacteria</taxon>
        <taxon>Bacillati</taxon>
        <taxon>Actinomycetota</taxon>
        <taxon>Actinomycetes</taxon>
        <taxon>Micrococcales</taxon>
        <taxon>Microbacteriaceae</taxon>
        <taxon>Glaciibacter</taxon>
    </lineage>
</organism>
<dbReference type="SMART" id="SM00829">
    <property type="entry name" value="PKS_ER"/>
    <property type="match status" value="1"/>
</dbReference>
<keyword evidence="5" id="KW-1185">Reference proteome</keyword>
<dbReference type="SUPFAM" id="SSF51735">
    <property type="entry name" value="NAD(P)-binding Rossmann-fold domains"/>
    <property type="match status" value="1"/>
</dbReference>
<dbReference type="InterPro" id="IPR011032">
    <property type="entry name" value="GroES-like_sf"/>
</dbReference>
<evidence type="ECO:0000256" key="1">
    <source>
        <dbReference type="ARBA" id="ARBA00022857"/>
    </source>
</evidence>
<accession>A0A7Z0J4G5</accession>
<dbReference type="Pfam" id="PF00107">
    <property type="entry name" value="ADH_zinc_N"/>
    <property type="match status" value="1"/>
</dbReference>
<gene>
    <name evidence="4" type="ORF">HNR05_000158</name>
</gene>
<dbReference type="Pfam" id="PF08240">
    <property type="entry name" value="ADH_N"/>
    <property type="match status" value="1"/>
</dbReference>
<dbReference type="AlphaFoldDB" id="A0A7Z0J4G5"/>